<gene>
    <name evidence="2" type="ORF">UG56_016195</name>
</gene>
<dbReference type="OrthoDB" id="3786608at2"/>
<protein>
    <recommendedName>
        <fullName evidence="4">Restriction system protein Mrr-like N-terminal domain-containing protein</fullName>
    </recommendedName>
</protein>
<sequence length="142" mass="15268">MSETDYCELCDLPKSQCIHGRPPAPPAPTPVKKATTRVRKTTTSAAASAPKVVTKSAPRKWTPPAAFAPLILEILEAAGGSMSADAVLDELESQLADQLLAGDFETTPEGELRWRYAARRARQKLLTEGLMTKGAPGVWQLP</sequence>
<evidence type="ECO:0000256" key="1">
    <source>
        <dbReference type="SAM" id="MobiDB-lite"/>
    </source>
</evidence>
<feature type="compositionally biased region" description="Low complexity" evidence="1">
    <location>
        <begin position="41"/>
        <end position="56"/>
    </location>
</feature>
<dbReference type="Proteomes" id="UP000033772">
    <property type="component" value="Unassembled WGS sequence"/>
</dbReference>
<evidence type="ECO:0008006" key="4">
    <source>
        <dbReference type="Google" id="ProtNLM"/>
    </source>
</evidence>
<accession>A0A1J4N584</accession>
<organism evidence="2 3">
    <name type="scientific">Nocardioides luteus</name>
    <dbReference type="NCBI Taxonomy" id="1844"/>
    <lineage>
        <taxon>Bacteria</taxon>
        <taxon>Bacillati</taxon>
        <taxon>Actinomycetota</taxon>
        <taxon>Actinomycetes</taxon>
        <taxon>Propionibacteriales</taxon>
        <taxon>Nocardioidaceae</taxon>
        <taxon>Nocardioides</taxon>
    </lineage>
</organism>
<feature type="region of interest" description="Disordered" evidence="1">
    <location>
        <begin position="21"/>
        <end position="58"/>
    </location>
</feature>
<dbReference type="EMBL" id="JZDQ02000022">
    <property type="protein sequence ID" value="OIJ25720.1"/>
    <property type="molecule type" value="Genomic_DNA"/>
</dbReference>
<proteinExistence type="predicted"/>
<reference evidence="2" key="1">
    <citation type="submission" date="2016-10" db="EMBL/GenBank/DDBJ databases">
        <title>Draft Genome Sequence of Nocardioides luteus Strain BAFB, an Alkane-Degrading Bacterium Isolated from JP-7 Polluted Soil.</title>
        <authorList>
            <person name="Brown L."/>
            <person name="Ruiz O.N."/>
            <person name="Gunasekera T."/>
        </authorList>
    </citation>
    <scope>NUCLEOTIDE SEQUENCE [LARGE SCALE GENOMIC DNA]</scope>
    <source>
        <strain evidence="2">BAFB</strain>
    </source>
</reference>
<evidence type="ECO:0000313" key="2">
    <source>
        <dbReference type="EMBL" id="OIJ25720.1"/>
    </source>
</evidence>
<comment type="caution">
    <text evidence="2">The sequence shown here is derived from an EMBL/GenBank/DDBJ whole genome shotgun (WGS) entry which is preliminary data.</text>
</comment>
<evidence type="ECO:0000313" key="3">
    <source>
        <dbReference type="Proteomes" id="UP000033772"/>
    </source>
</evidence>
<keyword evidence="3" id="KW-1185">Reference proteome</keyword>
<dbReference type="RefSeq" id="WP_045549652.1">
    <property type="nucleotide sequence ID" value="NZ_JZDQ02000022.1"/>
</dbReference>
<dbReference type="AlphaFoldDB" id="A0A1J4N584"/>
<dbReference type="STRING" id="1844.UG56_016195"/>
<name>A0A1J4N584_9ACTN</name>